<dbReference type="AlphaFoldDB" id="A0A0F9NXV2"/>
<comment type="caution">
    <text evidence="1">The sequence shown here is derived from an EMBL/GenBank/DDBJ whole genome shotgun (WGS) entry which is preliminary data.</text>
</comment>
<dbReference type="EMBL" id="LAZR01007312">
    <property type="protein sequence ID" value="KKM86077.1"/>
    <property type="molecule type" value="Genomic_DNA"/>
</dbReference>
<evidence type="ECO:0000313" key="1">
    <source>
        <dbReference type="EMBL" id="KKM86077.1"/>
    </source>
</evidence>
<sequence length="75" mass="8444">MANSKNTESPIEITAFRGDGRGVPEEEIYNGVVHTLVDLQDLAEAMRIERTEGYRGRVEVNGTSMRWCTFQRLAA</sequence>
<protein>
    <submittedName>
        <fullName evidence="1">Uncharacterized protein</fullName>
    </submittedName>
</protein>
<accession>A0A0F9NXV2</accession>
<gene>
    <name evidence="1" type="ORF">LCGC14_1282610</name>
</gene>
<organism evidence="1">
    <name type="scientific">marine sediment metagenome</name>
    <dbReference type="NCBI Taxonomy" id="412755"/>
    <lineage>
        <taxon>unclassified sequences</taxon>
        <taxon>metagenomes</taxon>
        <taxon>ecological metagenomes</taxon>
    </lineage>
</organism>
<name>A0A0F9NXV2_9ZZZZ</name>
<reference evidence="1" key="1">
    <citation type="journal article" date="2015" name="Nature">
        <title>Complex archaea that bridge the gap between prokaryotes and eukaryotes.</title>
        <authorList>
            <person name="Spang A."/>
            <person name="Saw J.H."/>
            <person name="Jorgensen S.L."/>
            <person name="Zaremba-Niedzwiedzka K."/>
            <person name="Martijn J."/>
            <person name="Lind A.E."/>
            <person name="van Eijk R."/>
            <person name="Schleper C."/>
            <person name="Guy L."/>
            <person name="Ettema T.J."/>
        </authorList>
    </citation>
    <scope>NUCLEOTIDE SEQUENCE</scope>
</reference>
<proteinExistence type="predicted"/>